<dbReference type="EC" id="1.1.1.1" evidence="3"/>
<dbReference type="Proteomes" id="UP000094378">
    <property type="component" value="Chromosome"/>
</dbReference>
<evidence type="ECO:0000256" key="9">
    <source>
        <dbReference type="ARBA" id="ARBA00049164"/>
    </source>
</evidence>
<dbReference type="RefSeq" id="WP_069117084.1">
    <property type="nucleotide sequence ID" value="NZ_CP017015.1"/>
</dbReference>
<dbReference type="PROSITE" id="PS00059">
    <property type="entry name" value="ADH_ZINC"/>
    <property type="match status" value="1"/>
</dbReference>
<evidence type="ECO:0000256" key="11">
    <source>
        <dbReference type="RuleBase" id="RU361277"/>
    </source>
</evidence>
<dbReference type="InterPro" id="IPR013149">
    <property type="entry name" value="ADH-like_C"/>
</dbReference>
<dbReference type="AlphaFoldDB" id="A0A1B3SLN0"/>
<evidence type="ECO:0000256" key="3">
    <source>
        <dbReference type="ARBA" id="ARBA00013190"/>
    </source>
</evidence>
<keyword evidence="5 11" id="KW-0479">Metal-binding</keyword>
<evidence type="ECO:0000256" key="6">
    <source>
        <dbReference type="ARBA" id="ARBA00022833"/>
    </source>
</evidence>
<comment type="catalytic activity">
    <reaction evidence="10">
        <text>a primary alcohol + NAD(+) = an aldehyde + NADH + H(+)</text>
        <dbReference type="Rhea" id="RHEA:10736"/>
        <dbReference type="ChEBI" id="CHEBI:15378"/>
        <dbReference type="ChEBI" id="CHEBI:15734"/>
        <dbReference type="ChEBI" id="CHEBI:17478"/>
        <dbReference type="ChEBI" id="CHEBI:57540"/>
        <dbReference type="ChEBI" id="CHEBI:57945"/>
        <dbReference type="EC" id="1.1.1.1"/>
    </reaction>
</comment>
<comment type="cofactor">
    <cofactor evidence="1 11">
        <name>Zn(2+)</name>
        <dbReference type="ChEBI" id="CHEBI:29105"/>
    </cofactor>
</comment>
<proteinExistence type="inferred from homology"/>
<evidence type="ECO:0000256" key="1">
    <source>
        <dbReference type="ARBA" id="ARBA00001947"/>
    </source>
</evidence>
<organism evidence="13 14">
    <name type="scientific">Spiroplasma helicoides</name>
    <dbReference type="NCBI Taxonomy" id="216938"/>
    <lineage>
        <taxon>Bacteria</taxon>
        <taxon>Bacillati</taxon>
        <taxon>Mycoplasmatota</taxon>
        <taxon>Mollicutes</taxon>
        <taxon>Entomoplasmatales</taxon>
        <taxon>Spiroplasmataceae</taxon>
        <taxon>Spiroplasma</taxon>
    </lineage>
</organism>
<keyword evidence="7" id="KW-0560">Oxidoreductase</keyword>
<dbReference type="Pfam" id="PF00107">
    <property type="entry name" value="ADH_zinc_N"/>
    <property type="match status" value="1"/>
</dbReference>
<evidence type="ECO:0000256" key="5">
    <source>
        <dbReference type="ARBA" id="ARBA00022723"/>
    </source>
</evidence>
<dbReference type="SUPFAM" id="SSF50129">
    <property type="entry name" value="GroES-like"/>
    <property type="match status" value="1"/>
</dbReference>
<keyword evidence="8" id="KW-0520">NAD</keyword>
<sequence length="342" mass="37164">MRAVFSSDKPGKVVELINVEKPTKIGDDEVLVKTLYCSLCHSDLSSAKGEWGSKVYRSVGHESVGEVVEVGAKVSDLKVGDYVAGPAGLRGACGECKYCKRGEEVFCDEVIFTGARGYGTMQDYTVEKAKFSIKLPKDVNLPQACIITCAGITVYKGFKLANPIAGDTVAIFGIGGLGNVAIEYAKNVFGMKVIAVGSNEGSLQIAKEKGADLVINWKTQDVDKMIQDFTNNQGLDLAMVTSSTLPQFEMAYRNLGKIGKLCSIGLPVGKLPVDILDVTLGQKTVYGSLIGTRQDLIESLQALYDKKVNPDLRVEPIEKAEEFFELMDQNKLHQRIVFDLTK</sequence>
<dbReference type="GO" id="GO:0005737">
    <property type="term" value="C:cytoplasm"/>
    <property type="evidence" value="ECO:0007669"/>
    <property type="project" value="TreeGrafter"/>
</dbReference>
<dbReference type="OrthoDB" id="9806940at2"/>
<gene>
    <name evidence="13" type="primary">adhP</name>
    <name evidence="13" type="ORF">SHELI_v1c08890</name>
</gene>
<dbReference type="Pfam" id="PF08240">
    <property type="entry name" value="ADH_N"/>
    <property type="match status" value="1"/>
</dbReference>
<evidence type="ECO:0000259" key="12">
    <source>
        <dbReference type="SMART" id="SM00829"/>
    </source>
</evidence>
<dbReference type="InterPro" id="IPR002328">
    <property type="entry name" value="ADH_Zn_CS"/>
</dbReference>
<dbReference type="SUPFAM" id="SSF51735">
    <property type="entry name" value="NAD(P)-binding Rossmann-fold domains"/>
    <property type="match status" value="1"/>
</dbReference>
<dbReference type="PANTHER" id="PTHR42940">
    <property type="entry name" value="ALCOHOL DEHYDROGENASE 1-RELATED"/>
    <property type="match status" value="1"/>
</dbReference>
<protein>
    <recommendedName>
        <fullName evidence="4">Alcohol dehydrogenase</fullName>
        <ecNumber evidence="3">1.1.1.1</ecNumber>
    </recommendedName>
</protein>
<name>A0A1B3SLN0_9MOLU</name>
<comment type="catalytic activity">
    <reaction evidence="9">
        <text>a secondary alcohol + NAD(+) = a ketone + NADH + H(+)</text>
        <dbReference type="Rhea" id="RHEA:10740"/>
        <dbReference type="ChEBI" id="CHEBI:15378"/>
        <dbReference type="ChEBI" id="CHEBI:17087"/>
        <dbReference type="ChEBI" id="CHEBI:35681"/>
        <dbReference type="ChEBI" id="CHEBI:57540"/>
        <dbReference type="ChEBI" id="CHEBI:57945"/>
        <dbReference type="EC" id="1.1.1.1"/>
    </reaction>
</comment>
<dbReference type="GO" id="GO:0008270">
    <property type="term" value="F:zinc ion binding"/>
    <property type="evidence" value="ECO:0007669"/>
    <property type="project" value="InterPro"/>
</dbReference>
<evidence type="ECO:0000256" key="2">
    <source>
        <dbReference type="ARBA" id="ARBA00008072"/>
    </source>
</evidence>
<dbReference type="KEGG" id="shj:SHELI_v1c08890"/>
<dbReference type="PANTHER" id="PTHR42940:SF8">
    <property type="entry name" value="VACUOLAR PROTEIN SORTING-ASSOCIATED PROTEIN 11"/>
    <property type="match status" value="1"/>
</dbReference>
<dbReference type="InterPro" id="IPR036291">
    <property type="entry name" value="NAD(P)-bd_dom_sf"/>
</dbReference>
<dbReference type="Gene3D" id="3.90.180.10">
    <property type="entry name" value="Medium-chain alcohol dehydrogenases, catalytic domain"/>
    <property type="match status" value="1"/>
</dbReference>
<comment type="similarity">
    <text evidence="2 11">Belongs to the zinc-containing alcohol dehydrogenase family.</text>
</comment>
<dbReference type="STRING" id="216938.SHELI_v1c08890"/>
<dbReference type="InterPro" id="IPR013154">
    <property type="entry name" value="ADH-like_N"/>
</dbReference>
<feature type="domain" description="Enoyl reductase (ER)" evidence="12">
    <location>
        <begin position="12"/>
        <end position="338"/>
    </location>
</feature>
<dbReference type="Gene3D" id="3.40.50.720">
    <property type="entry name" value="NAD(P)-binding Rossmann-like Domain"/>
    <property type="match status" value="1"/>
</dbReference>
<evidence type="ECO:0000313" key="13">
    <source>
        <dbReference type="EMBL" id="AOG60838.1"/>
    </source>
</evidence>
<evidence type="ECO:0000256" key="7">
    <source>
        <dbReference type="ARBA" id="ARBA00023002"/>
    </source>
</evidence>
<dbReference type="FunFam" id="3.40.50.720:FF:000039">
    <property type="entry name" value="Alcohol dehydrogenase AdhP"/>
    <property type="match status" value="1"/>
</dbReference>
<keyword evidence="14" id="KW-1185">Reference proteome</keyword>
<dbReference type="SMART" id="SM00829">
    <property type="entry name" value="PKS_ER"/>
    <property type="match status" value="1"/>
</dbReference>
<evidence type="ECO:0000256" key="8">
    <source>
        <dbReference type="ARBA" id="ARBA00023027"/>
    </source>
</evidence>
<evidence type="ECO:0000313" key="14">
    <source>
        <dbReference type="Proteomes" id="UP000094378"/>
    </source>
</evidence>
<keyword evidence="6 11" id="KW-0862">Zinc</keyword>
<dbReference type="InterPro" id="IPR011032">
    <property type="entry name" value="GroES-like_sf"/>
</dbReference>
<evidence type="ECO:0000256" key="4">
    <source>
        <dbReference type="ARBA" id="ARBA00016352"/>
    </source>
</evidence>
<dbReference type="GO" id="GO:0004022">
    <property type="term" value="F:alcohol dehydrogenase (NAD+) activity"/>
    <property type="evidence" value="ECO:0007669"/>
    <property type="project" value="UniProtKB-EC"/>
</dbReference>
<accession>A0A1B3SLN0</accession>
<reference evidence="13 14" key="1">
    <citation type="submission" date="2016-08" db="EMBL/GenBank/DDBJ databases">
        <title>Complete genome sequence of Spiroplasma helicoides TABS-2 (DSM 22551).</title>
        <authorList>
            <person name="Shen W.-Y."/>
            <person name="Lo W.-S."/>
            <person name="Lai Y.-C."/>
            <person name="Kuo C.-H."/>
        </authorList>
    </citation>
    <scope>NUCLEOTIDE SEQUENCE [LARGE SCALE GENOMIC DNA]</scope>
    <source>
        <strain evidence="13 14">TABS-2</strain>
    </source>
</reference>
<evidence type="ECO:0000256" key="10">
    <source>
        <dbReference type="ARBA" id="ARBA00049243"/>
    </source>
</evidence>
<dbReference type="EMBL" id="CP017015">
    <property type="protein sequence ID" value="AOG60838.1"/>
    <property type="molecule type" value="Genomic_DNA"/>
</dbReference>
<dbReference type="InterPro" id="IPR020843">
    <property type="entry name" value="ER"/>
</dbReference>